<evidence type="ECO:0000259" key="1">
    <source>
        <dbReference type="Pfam" id="PF09825"/>
    </source>
</evidence>
<dbReference type="InterPro" id="IPR029062">
    <property type="entry name" value="Class_I_gatase-like"/>
</dbReference>
<protein>
    <recommendedName>
        <fullName evidence="1">Biotin-protein ligase N-terminal domain-containing protein</fullName>
    </recommendedName>
</protein>
<dbReference type="AlphaFoldDB" id="A0A9D1PWU4"/>
<gene>
    <name evidence="2" type="ORF">H9894_07495</name>
</gene>
<sequence length="430" mass="47767">MPPIAMLWDDAHIWGLMSLRALRSLGFPVRLLKGRDIAQGALFRKQAGAEPARVLVVPGGSANLKAEALGEAGKRAICDYIRHGGRYLGFCGGAGLALSHSRGLALCPWIRADYPQRILHLISGYVLADPCSHALTPDWQDRKPSLPVWWPGRFHNSGGDVSVLARYRCPDRDFWIADIALESVPRHIFEDWKSRYGVNFTADFLTDTELIVTGHSGEGEYVLSYSHLETPDSPDANIWFAHILSRLAGVRVEHSHVAPWQFLSQPRPLESFVPQTLCSLIAQTRELIALAVEHRLFFARTPWLMGWKQGLPGGMCTNLLAALDAACSTEPSRAALSFWQEYEPEVRELARTFFVRAEGYLLAARLADTLLVSMPNAVDKASLAKERDHLFGHPMLGKGILGRILALVEEYFYLCLEAADSPGADRTDLF</sequence>
<dbReference type="Pfam" id="PF09825">
    <property type="entry name" value="BPL_N"/>
    <property type="match status" value="1"/>
</dbReference>
<evidence type="ECO:0000313" key="2">
    <source>
        <dbReference type="EMBL" id="HIW01015.1"/>
    </source>
</evidence>
<comment type="caution">
    <text evidence="2">The sequence shown here is derived from an EMBL/GenBank/DDBJ whole genome shotgun (WGS) entry which is preliminary data.</text>
</comment>
<dbReference type="SUPFAM" id="SSF52317">
    <property type="entry name" value="Class I glutamine amidotransferase-like"/>
    <property type="match status" value="1"/>
</dbReference>
<proteinExistence type="predicted"/>
<reference evidence="2" key="1">
    <citation type="journal article" date="2021" name="PeerJ">
        <title>Extensive microbial diversity within the chicken gut microbiome revealed by metagenomics and culture.</title>
        <authorList>
            <person name="Gilroy R."/>
            <person name="Ravi A."/>
            <person name="Getino M."/>
            <person name="Pursley I."/>
            <person name="Horton D.L."/>
            <person name="Alikhan N.F."/>
            <person name="Baker D."/>
            <person name="Gharbi K."/>
            <person name="Hall N."/>
            <person name="Watson M."/>
            <person name="Adriaenssens E.M."/>
            <person name="Foster-Nyarko E."/>
            <person name="Jarju S."/>
            <person name="Secka A."/>
            <person name="Antonio M."/>
            <person name="Oren A."/>
            <person name="Chaudhuri R.R."/>
            <person name="La Ragione R."/>
            <person name="Hildebrand F."/>
            <person name="Pallen M.J."/>
        </authorList>
    </citation>
    <scope>NUCLEOTIDE SEQUENCE</scope>
    <source>
        <strain evidence="2">ChiHecec2B26-446</strain>
    </source>
</reference>
<feature type="domain" description="Biotin-protein ligase N-terminal" evidence="1">
    <location>
        <begin position="49"/>
        <end position="94"/>
    </location>
</feature>
<organism evidence="2 3">
    <name type="scientific">Candidatus Desulfovibrio intestinipullorum</name>
    <dbReference type="NCBI Taxonomy" id="2838536"/>
    <lineage>
        <taxon>Bacteria</taxon>
        <taxon>Pseudomonadati</taxon>
        <taxon>Thermodesulfobacteriota</taxon>
        <taxon>Desulfovibrionia</taxon>
        <taxon>Desulfovibrionales</taxon>
        <taxon>Desulfovibrionaceae</taxon>
        <taxon>Desulfovibrio</taxon>
    </lineage>
</organism>
<dbReference type="Proteomes" id="UP000886752">
    <property type="component" value="Unassembled WGS sequence"/>
</dbReference>
<dbReference type="InterPro" id="IPR019197">
    <property type="entry name" value="Biotin-prot_ligase_N"/>
</dbReference>
<dbReference type="EMBL" id="DXHV01000070">
    <property type="protein sequence ID" value="HIW01015.1"/>
    <property type="molecule type" value="Genomic_DNA"/>
</dbReference>
<evidence type="ECO:0000313" key="3">
    <source>
        <dbReference type="Proteomes" id="UP000886752"/>
    </source>
</evidence>
<name>A0A9D1PWU4_9BACT</name>
<accession>A0A9D1PWU4</accession>
<reference evidence="2" key="2">
    <citation type="submission" date="2021-04" db="EMBL/GenBank/DDBJ databases">
        <authorList>
            <person name="Gilroy R."/>
        </authorList>
    </citation>
    <scope>NUCLEOTIDE SEQUENCE</scope>
    <source>
        <strain evidence="2">ChiHecec2B26-446</strain>
    </source>
</reference>